<evidence type="ECO:0000256" key="3">
    <source>
        <dbReference type="ARBA" id="ARBA00023027"/>
    </source>
</evidence>
<dbReference type="PANTHER" id="PTHR30004:SF6">
    <property type="entry name" value="D-THREONATE 4-PHOSPHATE DEHYDROGENASE"/>
    <property type="match status" value="1"/>
</dbReference>
<evidence type="ECO:0000256" key="2">
    <source>
        <dbReference type="ARBA" id="ARBA00023002"/>
    </source>
</evidence>
<dbReference type="AlphaFoldDB" id="A0A381PYB6"/>
<evidence type="ECO:0008006" key="5">
    <source>
        <dbReference type="Google" id="ProtNLM"/>
    </source>
</evidence>
<evidence type="ECO:0000256" key="1">
    <source>
        <dbReference type="ARBA" id="ARBA00022723"/>
    </source>
</evidence>
<accession>A0A381PYB6</accession>
<dbReference type="EMBL" id="UINC01001107">
    <property type="protein sequence ID" value="SUZ70987.1"/>
    <property type="molecule type" value="Genomic_DNA"/>
</dbReference>
<evidence type="ECO:0000313" key="4">
    <source>
        <dbReference type="EMBL" id="SUZ70987.1"/>
    </source>
</evidence>
<dbReference type="SUPFAM" id="SSF53659">
    <property type="entry name" value="Isocitrate/Isopropylmalate dehydrogenase-like"/>
    <property type="match status" value="1"/>
</dbReference>
<dbReference type="GO" id="GO:0046872">
    <property type="term" value="F:metal ion binding"/>
    <property type="evidence" value="ECO:0007669"/>
    <property type="project" value="UniProtKB-KW"/>
</dbReference>
<dbReference type="Gene3D" id="3.40.718.10">
    <property type="entry name" value="Isopropylmalate Dehydrogenase"/>
    <property type="match status" value="1"/>
</dbReference>
<keyword evidence="1" id="KW-0479">Metal-binding</keyword>
<dbReference type="Pfam" id="PF04166">
    <property type="entry name" value="PdxA"/>
    <property type="match status" value="1"/>
</dbReference>
<organism evidence="4">
    <name type="scientific">marine metagenome</name>
    <dbReference type="NCBI Taxonomy" id="408172"/>
    <lineage>
        <taxon>unclassified sequences</taxon>
        <taxon>metagenomes</taxon>
        <taxon>ecological metagenomes</taxon>
    </lineage>
</organism>
<gene>
    <name evidence="4" type="ORF">METZ01_LOCUS23841</name>
</gene>
<dbReference type="GO" id="GO:0051287">
    <property type="term" value="F:NAD binding"/>
    <property type="evidence" value="ECO:0007669"/>
    <property type="project" value="InterPro"/>
</dbReference>
<sequence>MKKKLLPIVGISCGDPNGIGIEIILKSLCDKRILEFFTPVIFSNYQLLSTQTAFFNLGLKFNIIKYGERPKRGQINVVNAWENEFVTEFGKFTKISGEISYKSLELTTMAIVDNNIDVMVTAPINKKNIQNEKFSFPGHTDYLSAKFNGESLMFMISEKLKIGLLTDHVAINKIVSKINAEKIKKKISIMNKSLVIDFGILKPKIAVLSINPHIGDGGVIGNEDEDILIPSLIDISKSGTLVSGPYSSDSFFGTGLYENYDAILAIYHDQGLIPFKTLSFGEGVNFTAGLDKVRTSPDHGTAYDIAGKNIADPTSFKNAIFSAIDIYKNRVFHKKMLETPFLEPKNKRNNK</sequence>
<protein>
    <recommendedName>
        <fullName evidence="5">4-hydroxythreonine-4-phosphate dehydrogenase</fullName>
    </recommendedName>
</protein>
<dbReference type="GO" id="GO:0016491">
    <property type="term" value="F:oxidoreductase activity"/>
    <property type="evidence" value="ECO:0007669"/>
    <property type="project" value="UniProtKB-KW"/>
</dbReference>
<dbReference type="PANTHER" id="PTHR30004">
    <property type="entry name" value="4-HYDROXYTHREONINE-4-PHOSPHATE DEHYDROGENASE"/>
    <property type="match status" value="1"/>
</dbReference>
<reference evidence="4" key="1">
    <citation type="submission" date="2018-05" db="EMBL/GenBank/DDBJ databases">
        <authorList>
            <person name="Lanie J.A."/>
            <person name="Ng W.-L."/>
            <person name="Kazmierczak K.M."/>
            <person name="Andrzejewski T.M."/>
            <person name="Davidsen T.M."/>
            <person name="Wayne K.J."/>
            <person name="Tettelin H."/>
            <person name="Glass J.I."/>
            <person name="Rusch D."/>
            <person name="Podicherti R."/>
            <person name="Tsui H.-C.T."/>
            <person name="Winkler M.E."/>
        </authorList>
    </citation>
    <scope>NUCLEOTIDE SEQUENCE</scope>
</reference>
<dbReference type="NCBIfam" id="TIGR00557">
    <property type="entry name" value="pdxA"/>
    <property type="match status" value="1"/>
</dbReference>
<dbReference type="InterPro" id="IPR005255">
    <property type="entry name" value="PdxA_fam"/>
</dbReference>
<proteinExistence type="predicted"/>
<name>A0A381PYB6_9ZZZZ</name>
<keyword evidence="2" id="KW-0560">Oxidoreductase</keyword>
<keyword evidence="3" id="KW-0520">NAD</keyword>